<dbReference type="SMART" id="SM00849">
    <property type="entry name" value="Lactamase_B"/>
    <property type="match status" value="1"/>
</dbReference>
<dbReference type="Gene3D" id="3.60.15.10">
    <property type="entry name" value="Ribonuclease Z/Hydroxyacylglutathione hydrolase-like"/>
    <property type="match status" value="1"/>
</dbReference>
<dbReference type="SUPFAM" id="SSF56281">
    <property type="entry name" value="Metallo-hydrolase/oxidoreductase"/>
    <property type="match status" value="1"/>
</dbReference>
<dbReference type="Proteomes" id="UP000434639">
    <property type="component" value="Unassembled WGS sequence"/>
</dbReference>
<comment type="caution">
    <text evidence="2">The sequence shown here is derived from an EMBL/GenBank/DDBJ whole genome shotgun (WGS) entry which is preliminary data.</text>
</comment>
<dbReference type="PANTHER" id="PTHR36839">
    <property type="entry name" value="METALLO-BETA-LACTAMASE FAMILY PROTEIN (AFU_ORTHOLOGUE AFUA_5G12770)"/>
    <property type="match status" value="1"/>
</dbReference>
<reference evidence="2 3" key="1">
    <citation type="journal article" date="2017" name="Int. J. Syst. Evol. Microbiol.">
        <title>Bacillus mangrovi sp. nov., isolated from a sediment sample from a mangrove forest.</title>
        <authorList>
            <person name="Gupta V."/>
            <person name="Singh P.K."/>
            <person name="Korpole S."/>
            <person name="Tanuku N.R.S."/>
            <person name="Pinnaka A.K."/>
        </authorList>
    </citation>
    <scope>NUCLEOTIDE SEQUENCE [LARGE SCALE GENOMIC DNA]</scope>
    <source>
        <strain evidence="2 3">KCTC 33872</strain>
    </source>
</reference>
<dbReference type="AlphaFoldDB" id="A0A7X2S9D9"/>
<dbReference type="EMBL" id="WMIB01000037">
    <property type="protein sequence ID" value="MTH55717.1"/>
    <property type="molecule type" value="Genomic_DNA"/>
</dbReference>
<dbReference type="PANTHER" id="PTHR36839:SF1">
    <property type="entry name" value="METALLO-BETA-LACTAMASE FAMILY PROTEIN (AFU_ORTHOLOGUE AFUA_5G12770)"/>
    <property type="match status" value="1"/>
</dbReference>
<dbReference type="RefSeq" id="WP_155114214.1">
    <property type="nucleotide sequence ID" value="NZ_WMIB01000037.1"/>
</dbReference>
<dbReference type="InterPro" id="IPR001279">
    <property type="entry name" value="Metallo-B-lactamas"/>
</dbReference>
<dbReference type="OrthoDB" id="2373347at2"/>
<sequence>MSYVICETCGVQYAQIETPSECIICSEERQYVSPSGQTWTSLEEMKKLGIYKNEILAEEAGLYSVTTKPGFGIGQTAYLIQEQRFNVLWDCNTYIDEETIQDIKNLGGVQAIALSHPHYYSAQVEWAEAFDAPIYIHEDDKEWVMRSSDKIIFWAGESLELHQGIVLHRLGGHFKGGAVLEWKNGDREKGILLTGDVIQVVADRKWVSFMYSYPNLIPLPAAKVEQIAEKVKPVKFNRLYNAFHRIVQENADEAVQRSAERYVKAVNGTLFDT</sequence>
<feature type="domain" description="Metallo-beta-lactamase" evidence="1">
    <location>
        <begin position="74"/>
        <end position="244"/>
    </location>
</feature>
<organism evidence="2 3">
    <name type="scientific">Metabacillus mangrovi</name>
    <dbReference type="NCBI Taxonomy" id="1491830"/>
    <lineage>
        <taxon>Bacteria</taxon>
        <taxon>Bacillati</taxon>
        <taxon>Bacillota</taxon>
        <taxon>Bacilli</taxon>
        <taxon>Bacillales</taxon>
        <taxon>Bacillaceae</taxon>
        <taxon>Metabacillus</taxon>
    </lineage>
</organism>
<accession>A0A7X2S9D9</accession>
<dbReference type="InterPro" id="IPR036866">
    <property type="entry name" value="RibonucZ/Hydroxyglut_hydro"/>
</dbReference>
<proteinExistence type="predicted"/>
<evidence type="ECO:0000313" key="2">
    <source>
        <dbReference type="EMBL" id="MTH55717.1"/>
    </source>
</evidence>
<protein>
    <recommendedName>
        <fullName evidence="1">Metallo-beta-lactamase domain-containing protein</fullName>
    </recommendedName>
</protein>
<name>A0A7X2S9D9_9BACI</name>
<evidence type="ECO:0000313" key="3">
    <source>
        <dbReference type="Proteomes" id="UP000434639"/>
    </source>
</evidence>
<gene>
    <name evidence="2" type="ORF">GKZ89_20180</name>
</gene>
<evidence type="ECO:0000259" key="1">
    <source>
        <dbReference type="SMART" id="SM00849"/>
    </source>
</evidence>
<keyword evidence="3" id="KW-1185">Reference proteome</keyword>